<accession>A0ABP0S1G0</accession>
<feature type="compositionally biased region" description="Basic and acidic residues" evidence="1">
    <location>
        <begin position="604"/>
        <end position="613"/>
    </location>
</feature>
<organism evidence="2 3">
    <name type="scientific">Durusdinium trenchii</name>
    <dbReference type="NCBI Taxonomy" id="1381693"/>
    <lineage>
        <taxon>Eukaryota</taxon>
        <taxon>Sar</taxon>
        <taxon>Alveolata</taxon>
        <taxon>Dinophyceae</taxon>
        <taxon>Suessiales</taxon>
        <taxon>Symbiodiniaceae</taxon>
        <taxon>Durusdinium</taxon>
    </lineage>
</organism>
<feature type="region of interest" description="Disordered" evidence="1">
    <location>
        <begin position="379"/>
        <end position="496"/>
    </location>
</feature>
<proteinExistence type="predicted"/>
<feature type="compositionally biased region" description="Pro residues" evidence="1">
    <location>
        <begin position="144"/>
        <end position="162"/>
    </location>
</feature>
<keyword evidence="3" id="KW-1185">Reference proteome</keyword>
<comment type="caution">
    <text evidence="2">The sequence shown here is derived from an EMBL/GenBank/DDBJ whole genome shotgun (WGS) entry which is preliminary data.</text>
</comment>
<name>A0ABP0S1G0_9DINO</name>
<feature type="region of interest" description="Disordered" evidence="1">
    <location>
        <begin position="19"/>
        <end position="39"/>
    </location>
</feature>
<evidence type="ECO:0000256" key="1">
    <source>
        <dbReference type="SAM" id="MobiDB-lite"/>
    </source>
</evidence>
<reference evidence="2 3" key="1">
    <citation type="submission" date="2024-02" db="EMBL/GenBank/DDBJ databases">
        <authorList>
            <person name="Chen Y."/>
            <person name="Shah S."/>
            <person name="Dougan E. K."/>
            <person name="Thang M."/>
            <person name="Chan C."/>
        </authorList>
    </citation>
    <scope>NUCLEOTIDE SEQUENCE [LARGE SCALE GENOMIC DNA]</scope>
</reference>
<feature type="region of interest" description="Disordered" evidence="1">
    <location>
        <begin position="128"/>
        <end position="169"/>
    </location>
</feature>
<feature type="region of interest" description="Disordered" evidence="1">
    <location>
        <begin position="580"/>
        <end position="627"/>
    </location>
</feature>
<evidence type="ECO:0000313" key="3">
    <source>
        <dbReference type="Proteomes" id="UP001642464"/>
    </source>
</evidence>
<gene>
    <name evidence="2" type="ORF">SCF082_LOCUS49460</name>
</gene>
<protein>
    <submittedName>
        <fullName evidence="2">Uncharacterized protein</fullName>
    </submittedName>
</protein>
<sequence>MGDDQTAWQLQPSVGSWLLPTRPLHGAARNAPSTRTPRSSATNWEELLKYLDLPEARRARALDMAAKIARQQLKKAMERSRHYRKISKKSWSLSLATVYEGAANKDDGTTSLKLFDSEIGWYVKQVPRPLRAPGPAPVTKKPDSLPPPPPRCGITPSPPSEPPKQHAMRRLRGTQANPTDASADLFQLAIERQQMDDKAEQGNFATFTSWIVKMGLRCLQALHAMEESEDRARSDSKGLQQFAANASQVRLDIWRLAAECMEASMASYLDDEDPTADVFCQRMAAELEETLLRALEMGVQRAASIFDKTADAEVIHRGQFVTESEAAKFSSLASWSLSFHVGFHSNSQIISHLLHLIVQMALFPRPEKADAKLQIGSRSAFTTDHGAQVGSDGQPRSKGVQHPSRTYQVPGWRPIVDGSATKPKGGPRGWRRSIQDAQQSKRSPTVRIGGGWHVLREEPENQLAERTPSPSCSPARSRSPDPEKHPFAHGAPSQDTPIERYAFGAYATGMSYGNTVASKDPAKLAREVSRGKLRHYGFYRVLKPREPVVPAITNGSLPPSPRSEPLEELPGSMTIFAPDAIQIPSPRPSPRPRAARARPSSARYTRDFERRSIPEPGLRLQRPSSAA</sequence>
<feature type="compositionally biased region" description="Low complexity" evidence="1">
    <location>
        <begin position="466"/>
        <end position="477"/>
    </location>
</feature>
<dbReference type="EMBL" id="CAXAMM010042684">
    <property type="protein sequence ID" value="CAK9106195.1"/>
    <property type="molecule type" value="Genomic_DNA"/>
</dbReference>
<dbReference type="Proteomes" id="UP001642464">
    <property type="component" value="Unassembled WGS sequence"/>
</dbReference>
<evidence type="ECO:0000313" key="2">
    <source>
        <dbReference type="EMBL" id="CAK9106195.1"/>
    </source>
</evidence>